<proteinExistence type="predicted"/>
<dbReference type="Proteomes" id="UP000239532">
    <property type="component" value="Unassembled WGS sequence"/>
</dbReference>
<dbReference type="EMBL" id="MQUC01000003">
    <property type="protein sequence ID" value="PRP67079.1"/>
    <property type="molecule type" value="Genomic_DNA"/>
</dbReference>
<protein>
    <submittedName>
        <fullName evidence="2">Uncharacterized protein</fullName>
    </submittedName>
</protein>
<reference evidence="2 3" key="1">
    <citation type="submission" date="2016-11" db="EMBL/GenBank/DDBJ databases">
        <title>Trade-off between light-utilization and light-protection in marine flavobacteria.</title>
        <authorList>
            <person name="Kumagai Y."/>
        </authorList>
    </citation>
    <scope>NUCLEOTIDE SEQUENCE [LARGE SCALE GENOMIC DNA]</scope>
    <source>
        <strain evidence="2 3">JCM 17109</strain>
    </source>
</reference>
<organism evidence="2 3">
    <name type="scientific">Nonlabens agnitus</name>
    <dbReference type="NCBI Taxonomy" id="870484"/>
    <lineage>
        <taxon>Bacteria</taxon>
        <taxon>Pseudomonadati</taxon>
        <taxon>Bacteroidota</taxon>
        <taxon>Flavobacteriia</taxon>
        <taxon>Flavobacteriales</taxon>
        <taxon>Flavobacteriaceae</taxon>
        <taxon>Nonlabens</taxon>
    </lineage>
</organism>
<dbReference type="AlphaFoldDB" id="A0A2S9WUE4"/>
<evidence type="ECO:0000313" key="2">
    <source>
        <dbReference type="EMBL" id="PRP67079.1"/>
    </source>
</evidence>
<keyword evidence="1" id="KW-1133">Transmembrane helix</keyword>
<feature type="transmembrane region" description="Helical" evidence="1">
    <location>
        <begin position="57"/>
        <end position="77"/>
    </location>
</feature>
<evidence type="ECO:0000256" key="1">
    <source>
        <dbReference type="SAM" id="Phobius"/>
    </source>
</evidence>
<keyword evidence="1" id="KW-0812">Transmembrane</keyword>
<feature type="transmembrane region" description="Helical" evidence="1">
    <location>
        <begin position="20"/>
        <end position="37"/>
    </location>
</feature>
<gene>
    <name evidence="2" type="ORF">BST86_08185</name>
</gene>
<accession>A0A2S9WUE4</accession>
<evidence type="ECO:0000313" key="3">
    <source>
        <dbReference type="Proteomes" id="UP000239532"/>
    </source>
</evidence>
<keyword evidence="3" id="KW-1185">Reference proteome</keyword>
<sequence>MVISIWNKPIINTEILNHLKWIPLSLFVLLLFHSISLHRRTLQDSHRNFHNPISHTLFLILFSISGLGGLVGGFMSLTGNIQLDTFGSLFVGITCFYYAFVFIYSMFLFPYKKSTNTISAQPILD</sequence>
<keyword evidence="1" id="KW-0472">Membrane</keyword>
<comment type="caution">
    <text evidence="2">The sequence shown here is derived from an EMBL/GenBank/DDBJ whole genome shotgun (WGS) entry which is preliminary data.</text>
</comment>
<name>A0A2S9WUE4_9FLAO</name>
<feature type="transmembrane region" description="Helical" evidence="1">
    <location>
        <begin position="89"/>
        <end position="109"/>
    </location>
</feature>